<dbReference type="GO" id="GO:0043165">
    <property type="term" value="P:Gram-negative-bacterium-type cell outer membrane assembly"/>
    <property type="evidence" value="ECO:0007669"/>
    <property type="project" value="InterPro"/>
</dbReference>
<reference evidence="2 3" key="1">
    <citation type="submission" date="2019-05" db="EMBL/GenBank/DDBJ databases">
        <title>Arcobacter cibarius and Arcobacter thereius providing challenges in identification an antibiotic susceptibility and Quinolone resistance.</title>
        <authorList>
            <person name="Busch A."/>
            <person name="Hanel I."/>
            <person name="Hotzel H."/>
            <person name="Tomaso H."/>
        </authorList>
    </citation>
    <scope>NUCLEOTIDE SEQUENCE [LARGE SCALE GENOMIC DNA]</scope>
    <source>
        <strain evidence="2 3">16CS0831-2</strain>
    </source>
</reference>
<evidence type="ECO:0000313" key="3">
    <source>
        <dbReference type="Proteomes" id="UP000305417"/>
    </source>
</evidence>
<dbReference type="PROSITE" id="PS51257">
    <property type="entry name" value="PROKAR_LIPOPROTEIN"/>
    <property type="match status" value="1"/>
</dbReference>
<dbReference type="EMBL" id="CP054051">
    <property type="protein sequence ID" value="QKJ27729.1"/>
    <property type="molecule type" value="Genomic_DNA"/>
</dbReference>
<evidence type="ECO:0000313" key="1">
    <source>
        <dbReference type="EMBL" id="QKJ27729.1"/>
    </source>
</evidence>
<dbReference type="GO" id="GO:0019867">
    <property type="term" value="C:outer membrane"/>
    <property type="evidence" value="ECO:0007669"/>
    <property type="project" value="InterPro"/>
</dbReference>
<sequence>MIVSRGFLVLVFTIILGITFTACGYRPSATYAKQEMRGSVFVRLNVSLEDPRNTVLVKDAVTKILIQKLGSNMVDNEKEADVIMDLGINRVTISSLAYDKDGYNKLYRGTVVIGVKYFRKDTNVVKSFTVDGENDFVVDKGSSINDSHRFEAITKASDRAVTEILSKMAVASFK</sequence>
<gene>
    <name evidence="1" type="primary">lptE</name>
    <name evidence="1" type="ORF">ACBT_1833</name>
    <name evidence="2" type="ORF">FE247_02975</name>
</gene>
<dbReference type="InterPro" id="IPR007485">
    <property type="entry name" value="LPS_assembly_LptE"/>
</dbReference>
<dbReference type="Proteomes" id="UP000305417">
    <property type="component" value="Unassembled WGS sequence"/>
</dbReference>
<reference evidence="1 4" key="2">
    <citation type="submission" date="2020-05" db="EMBL/GenBank/DDBJ databases">
        <title>Complete genome sequencing of Campylobacter and Arcobacter type strains.</title>
        <authorList>
            <person name="Miller W.G."/>
            <person name="Yee E."/>
        </authorList>
    </citation>
    <scope>NUCLEOTIDE SEQUENCE [LARGE SCALE GENOMIC DNA]</scope>
    <source>
        <strain evidence="1 4">LMG 21996</strain>
    </source>
</reference>
<evidence type="ECO:0000313" key="4">
    <source>
        <dbReference type="Proteomes" id="UP000509513"/>
    </source>
</evidence>
<dbReference type="EMBL" id="VBUC01000004">
    <property type="protein sequence ID" value="TLT01115.1"/>
    <property type="molecule type" value="Genomic_DNA"/>
</dbReference>
<dbReference type="RefSeq" id="WP_024774712.1">
    <property type="nucleotide sequence ID" value="NZ_CP043857.1"/>
</dbReference>
<dbReference type="KEGG" id="acib:ACBT_1833"/>
<dbReference type="OrthoDB" id="5347351at2"/>
<name>A0A5J6RH82_9BACT</name>
<proteinExistence type="predicted"/>
<evidence type="ECO:0000313" key="2">
    <source>
        <dbReference type="EMBL" id="TLT01115.1"/>
    </source>
</evidence>
<organism evidence="1 4">
    <name type="scientific">Aliarcobacter cibarius</name>
    <dbReference type="NCBI Taxonomy" id="255507"/>
    <lineage>
        <taxon>Bacteria</taxon>
        <taxon>Pseudomonadati</taxon>
        <taxon>Campylobacterota</taxon>
        <taxon>Epsilonproteobacteria</taxon>
        <taxon>Campylobacterales</taxon>
        <taxon>Arcobacteraceae</taxon>
        <taxon>Aliarcobacter</taxon>
    </lineage>
</organism>
<dbReference type="STRING" id="1442598.GCA_000522465_00550"/>
<dbReference type="Pfam" id="PF04390">
    <property type="entry name" value="LptE"/>
    <property type="match status" value="1"/>
</dbReference>
<dbReference type="Proteomes" id="UP000509513">
    <property type="component" value="Chromosome"/>
</dbReference>
<protein>
    <submittedName>
        <fullName evidence="1">Lipooligosaccharide transport system, OM translocon component LptE</fullName>
    </submittedName>
</protein>
<keyword evidence="3" id="KW-1185">Reference proteome</keyword>
<accession>A0A5J6RH82</accession>
<dbReference type="AlphaFoldDB" id="A0A5J6RH82"/>